<dbReference type="Pfam" id="PF00884">
    <property type="entry name" value="Sulfatase"/>
    <property type="match status" value="1"/>
</dbReference>
<dbReference type="Gene3D" id="3.40.720.10">
    <property type="entry name" value="Alkaline Phosphatase, subunit A"/>
    <property type="match status" value="1"/>
</dbReference>
<dbReference type="RefSeq" id="WP_188504705.1">
    <property type="nucleotide sequence ID" value="NZ_BMER01000001.1"/>
</dbReference>
<keyword evidence="3" id="KW-0378">Hydrolase</keyword>
<evidence type="ECO:0000256" key="1">
    <source>
        <dbReference type="ARBA" id="ARBA00008779"/>
    </source>
</evidence>
<evidence type="ECO:0000256" key="4">
    <source>
        <dbReference type="ARBA" id="ARBA00023180"/>
    </source>
</evidence>
<dbReference type="AlphaFoldDB" id="A0A917HI96"/>
<protein>
    <submittedName>
        <fullName evidence="6">Acetylglucosamine-6-sulfatase</fullName>
    </submittedName>
</protein>
<feature type="domain" description="Sulfatase N-terminal" evidence="5">
    <location>
        <begin position="27"/>
        <end position="373"/>
    </location>
</feature>
<evidence type="ECO:0000256" key="2">
    <source>
        <dbReference type="ARBA" id="ARBA00022729"/>
    </source>
</evidence>
<comment type="similarity">
    <text evidence="1">Belongs to the sulfatase family.</text>
</comment>
<name>A0A917HI96_9SPHI</name>
<proteinExistence type="inferred from homology"/>
<dbReference type="PANTHER" id="PTHR43108">
    <property type="entry name" value="N-ACETYLGLUCOSAMINE-6-SULFATASE FAMILY MEMBER"/>
    <property type="match status" value="1"/>
</dbReference>
<keyword evidence="2" id="KW-0732">Signal</keyword>
<evidence type="ECO:0000313" key="7">
    <source>
        <dbReference type="Proteomes" id="UP000660862"/>
    </source>
</evidence>
<dbReference type="CDD" id="cd16031">
    <property type="entry name" value="G6S_like"/>
    <property type="match status" value="1"/>
</dbReference>
<dbReference type="PANTHER" id="PTHR43108:SF8">
    <property type="entry name" value="SD21168P"/>
    <property type="match status" value="1"/>
</dbReference>
<dbReference type="GO" id="GO:0016787">
    <property type="term" value="F:hydrolase activity"/>
    <property type="evidence" value="ECO:0007669"/>
    <property type="project" value="UniProtKB-KW"/>
</dbReference>
<evidence type="ECO:0000259" key="5">
    <source>
        <dbReference type="Pfam" id="PF00884"/>
    </source>
</evidence>
<comment type="caution">
    <text evidence="6">The sequence shown here is derived from an EMBL/GenBank/DDBJ whole genome shotgun (WGS) entry which is preliminary data.</text>
</comment>
<reference evidence="6" key="2">
    <citation type="submission" date="2020-09" db="EMBL/GenBank/DDBJ databases">
        <authorList>
            <person name="Sun Q."/>
            <person name="Zhou Y."/>
        </authorList>
    </citation>
    <scope>NUCLEOTIDE SEQUENCE</scope>
    <source>
        <strain evidence="6">CGMCC 1.12195</strain>
    </source>
</reference>
<dbReference type="PROSITE" id="PS00523">
    <property type="entry name" value="SULFATASE_1"/>
    <property type="match status" value="1"/>
</dbReference>
<accession>A0A917HI96</accession>
<dbReference type="EMBL" id="BMER01000001">
    <property type="protein sequence ID" value="GGG78963.1"/>
    <property type="molecule type" value="Genomic_DNA"/>
</dbReference>
<evidence type="ECO:0000256" key="3">
    <source>
        <dbReference type="ARBA" id="ARBA00022801"/>
    </source>
</evidence>
<sequence length="498" mass="57691">MKKIGLFFGFCWWCAASFGQSTDKPYNVVFILSDDHRYDFMGFMDKVPDLETPNMDRMAQEGAHLQNAFVSTALCSPSRASILTGQYAHTHTIVDNNAPLPEGLTFFPQYLQEKGYKTGFFGKWHMGNKDGGVQPGFDQWVSFRDQGVYYSPTFNINGKEVKQPEGSYTTDLLTDYAIDWLKTLNSDQPFFLYLSHKGVHAEFAPAERHRGTYKDMPIICPPSMYLTATDSSRRVGIETPYDGPVNLDGIPDWVRKQRYSWHGVDYMYDGQIIFEDFYRQYCETLRSVDESIGSVIAWLEQQGLAENTLVIYMGDNGFLFGEQGLIDKRNAYEASMRVPLLAWSPQFIKPHTQIEQMVMNVDIGPTILDVAGMAKPAQMQGYSFLPLLQGKSLDEWREKVFYEYYWEWAFPQTPTIFAVRTDRYKYIFNQGLWDTNELYDLQADPYEMNNLIRDPASQEIAGQLKKELWDWMESTDGMQIPLKKIYQKRNDHRFRGTY</sequence>
<dbReference type="InterPro" id="IPR000917">
    <property type="entry name" value="Sulfatase_N"/>
</dbReference>
<organism evidence="6 7">
    <name type="scientific">Parapedobacter pyrenivorans</name>
    <dbReference type="NCBI Taxonomy" id="1305674"/>
    <lineage>
        <taxon>Bacteria</taxon>
        <taxon>Pseudomonadati</taxon>
        <taxon>Bacteroidota</taxon>
        <taxon>Sphingobacteriia</taxon>
        <taxon>Sphingobacteriales</taxon>
        <taxon>Sphingobacteriaceae</taxon>
        <taxon>Parapedobacter</taxon>
    </lineage>
</organism>
<dbReference type="InterPro" id="IPR024607">
    <property type="entry name" value="Sulfatase_CS"/>
</dbReference>
<reference evidence="6" key="1">
    <citation type="journal article" date="2014" name="Int. J. Syst. Evol. Microbiol.">
        <title>Complete genome sequence of Corynebacterium casei LMG S-19264T (=DSM 44701T), isolated from a smear-ripened cheese.</title>
        <authorList>
            <consortium name="US DOE Joint Genome Institute (JGI-PGF)"/>
            <person name="Walter F."/>
            <person name="Albersmeier A."/>
            <person name="Kalinowski J."/>
            <person name="Ruckert C."/>
        </authorList>
    </citation>
    <scope>NUCLEOTIDE SEQUENCE</scope>
    <source>
        <strain evidence="6">CGMCC 1.12195</strain>
    </source>
</reference>
<evidence type="ECO:0000313" key="6">
    <source>
        <dbReference type="EMBL" id="GGG78963.1"/>
    </source>
</evidence>
<dbReference type="Proteomes" id="UP000660862">
    <property type="component" value="Unassembled WGS sequence"/>
</dbReference>
<gene>
    <name evidence="6" type="ORF">GCM10007415_08870</name>
</gene>
<dbReference type="SUPFAM" id="SSF53649">
    <property type="entry name" value="Alkaline phosphatase-like"/>
    <property type="match status" value="1"/>
</dbReference>
<keyword evidence="4" id="KW-0325">Glycoprotein</keyword>
<keyword evidence="7" id="KW-1185">Reference proteome</keyword>
<dbReference type="InterPro" id="IPR017850">
    <property type="entry name" value="Alkaline_phosphatase_core_sf"/>
</dbReference>